<dbReference type="PANTHER" id="PTHR30055">
    <property type="entry name" value="HTH-TYPE TRANSCRIPTIONAL REGULATOR RUTR"/>
    <property type="match status" value="1"/>
</dbReference>
<evidence type="ECO:0000256" key="3">
    <source>
        <dbReference type="ARBA" id="ARBA00023163"/>
    </source>
</evidence>
<dbReference type="PROSITE" id="PS50977">
    <property type="entry name" value="HTH_TETR_2"/>
    <property type="match status" value="1"/>
</dbReference>
<dbReference type="Pfam" id="PF00440">
    <property type="entry name" value="TetR_N"/>
    <property type="match status" value="1"/>
</dbReference>
<dbReference type="InterPro" id="IPR009057">
    <property type="entry name" value="Homeodomain-like_sf"/>
</dbReference>
<dbReference type="PRINTS" id="PR00455">
    <property type="entry name" value="HTHTETR"/>
</dbReference>
<reference evidence="6 7" key="1">
    <citation type="journal article" date="2020" name="ISME J.">
        <title>Comparative genomics reveals insights into cyanobacterial evolution and habitat adaptation.</title>
        <authorList>
            <person name="Chen M.Y."/>
            <person name="Teng W.K."/>
            <person name="Zhao L."/>
            <person name="Hu C.X."/>
            <person name="Zhou Y.K."/>
            <person name="Han B.P."/>
            <person name="Song L.R."/>
            <person name="Shu W.S."/>
        </authorList>
    </citation>
    <scope>NUCLEOTIDE SEQUENCE [LARGE SCALE GENOMIC DNA]</scope>
    <source>
        <strain evidence="6 7">FACHB-3921</strain>
    </source>
</reference>
<dbReference type="InterPro" id="IPR001647">
    <property type="entry name" value="HTH_TetR"/>
</dbReference>
<evidence type="ECO:0000313" key="6">
    <source>
        <dbReference type="EMBL" id="MBD2253582.1"/>
    </source>
</evidence>
<feature type="DNA-binding region" description="H-T-H motif" evidence="4">
    <location>
        <begin position="38"/>
        <end position="57"/>
    </location>
</feature>
<proteinExistence type="predicted"/>
<evidence type="ECO:0000313" key="7">
    <source>
        <dbReference type="Proteomes" id="UP000621307"/>
    </source>
</evidence>
<evidence type="ECO:0000259" key="5">
    <source>
        <dbReference type="PROSITE" id="PS50977"/>
    </source>
</evidence>
<feature type="domain" description="HTH tetR-type" evidence="5">
    <location>
        <begin position="15"/>
        <end position="75"/>
    </location>
</feature>
<sequence length="192" mass="21976">MSIRCRMEKKQENIKLERQDWINAGLKVLAEGGIEAVRVEPLAKLIKVTKGSFYWHFKNRDDLLEAILQEWVKGETNSLIERVETIGGDATTKLLHLFEFAIQIDGRLENAIRAWATKAANVADIMLQVDQSRLNYTQNLFLQVGFTPLEAKVRAQMAYYSLVGEFTVGTRPNQAERLAEVIFEHAILTRRD</sequence>
<dbReference type="EMBL" id="JACJQL010000033">
    <property type="protein sequence ID" value="MBD2253582.1"/>
    <property type="molecule type" value="Genomic_DNA"/>
</dbReference>
<keyword evidence="2 4" id="KW-0238">DNA-binding</keyword>
<organism evidence="6 7">
    <name type="scientific">Nostoc parmelioides FACHB-3921</name>
    <dbReference type="NCBI Taxonomy" id="2692909"/>
    <lineage>
        <taxon>Bacteria</taxon>
        <taxon>Bacillati</taxon>
        <taxon>Cyanobacteriota</taxon>
        <taxon>Cyanophyceae</taxon>
        <taxon>Nostocales</taxon>
        <taxon>Nostocaceae</taxon>
        <taxon>Nostoc</taxon>
    </lineage>
</organism>
<dbReference type="InterPro" id="IPR050109">
    <property type="entry name" value="HTH-type_TetR-like_transc_reg"/>
</dbReference>
<gene>
    <name evidence="6" type="ORF">H6G14_20110</name>
</gene>
<dbReference type="SUPFAM" id="SSF46689">
    <property type="entry name" value="Homeodomain-like"/>
    <property type="match status" value="1"/>
</dbReference>
<dbReference type="Proteomes" id="UP000621307">
    <property type="component" value="Unassembled WGS sequence"/>
</dbReference>
<dbReference type="Gene3D" id="1.10.357.10">
    <property type="entry name" value="Tetracycline Repressor, domain 2"/>
    <property type="match status" value="1"/>
</dbReference>
<dbReference type="PANTHER" id="PTHR30055:SF234">
    <property type="entry name" value="HTH-TYPE TRANSCRIPTIONAL REGULATOR BETI"/>
    <property type="match status" value="1"/>
</dbReference>
<keyword evidence="7" id="KW-1185">Reference proteome</keyword>
<evidence type="ECO:0000256" key="2">
    <source>
        <dbReference type="ARBA" id="ARBA00023125"/>
    </source>
</evidence>
<comment type="caution">
    <text evidence="6">The sequence shown here is derived from an EMBL/GenBank/DDBJ whole genome shotgun (WGS) entry which is preliminary data.</text>
</comment>
<name>A0ABR8BK91_9NOSO</name>
<protein>
    <submittedName>
        <fullName evidence="6">TetR/AcrR family transcriptional regulator</fullName>
    </submittedName>
</protein>
<dbReference type="RefSeq" id="WP_190569103.1">
    <property type="nucleotide sequence ID" value="NZ_JACJQL010000033.1"/>
</dbReference>
<evidence type="ECO:0000256" key="1">
    <source>
        <dbReference type="ARBA" id="ARBA00023015"/>
    </source>
</evidence>
<keyword evidence="1" id="KW-0805">Transcription regulation</keyword>
<evidence type="ECO:0000256" key="4">
    <source>
        <dbReference type="PROSITE-ProRule" id="PRU00335"/>
    </source>
</evidence>
<accession>A0ABR8BK91</accession>
<keyword evidence="3" id="KW-0804">Transcription</keyword>